<organism evidence="2 3">
    <name type="scientific">Rozella allomycis (strain CSF55)</name>
    <dbReference type="NCBI Taxonomy" id="988480"/>
    <lineage>
        <taxon>Eukaryota</taxon>
        <taxon>Fungi</taxon>
        <taxon>Fungi incertae sedis</taxon>
        <taxon>Cryptomycota</taxon>
        <taxon>Cryptomycota incertae sedis</taxon>
        <taxon>Rozella</taxon>
    </lineage>
</organism>
<dbReference type="Proteomes" id="UP000030755">
    <property type="component" value="Unassembled WGS sequence"/>
</dbReference>
<feature type="coiled-coil region" evidence="1">
    <location>
        <begin position="136"/>
        <end position="174"/>
    </location>
</feature>
<dbReference type="GO" id="GO:0036064">
    <property type="term" value="C:ciliary basal body"/>
    <property type="evidence" value="ECO:0007669"/>
    <property type="project" value="TreeGrafter"/>
</dbReference>
<dbReference type="AlphaFoldDB" id="A0A075B1A3"/>
<protein>
    <submittedName>
        <fullName evidence="2">Uncharacterized protein</fullName>
    </submittedName>
</protein>
<dbReference type="EMBL" id="KE560919">
    <property type="protein sequence ID" value="EPZ34741.1"/>
    <property type="molecule type" value="Genomic_DNA"/>
</dbReference>
<keyword evidence="3" id="KW-1185">Reference proteome</keyword>
<accession>A0A075B1A3</accession>
<keyword evidence="1" id="KW-0175">Coiled coil</keyword>
<dbReference type="OrthoDB" id="312015at2759"/>
<feature type="coiled-coil region" evidence="1">
    <location>
        <begin position="216"/>
        <end position="243"/>
    </location>
</feature>
<dbReference type="PANTHER" id="PTHR46507:SF4">
    <property type="entry name" value="SSX FAMILY MEMBER 2 INTERACTING PROTEIN"/>
    <property type="match status" value="1"/>
</dbReference>
<name>A0A075B1A3_ROZAC</name>
<sequence>MNELISNKLKSCVNGRDFHNEISEMEKPQENNEALEDAILNSINLSLKKRYLPTLKTDMTRTDMLETIQTLLTTTNLSVPASYQDHLDRLMDDHRSLQMHHERIASKLEQTERNSFQIQRQLQLKESMLQQSVIQANNYQSAMEKCKMTMEQLKKQYSHDSRRREKEMERLKDKVDMILAGKMRDAKISVVSESFMKKPVNFVSKGDKDGVLQMAYEGIKATNQELMRENELLKNIFKELYTKASQIYAHYHSTVEDLEYVEDVIVEDAQFDLPLEWTHWERSVKAICEWMEPLGFVEERLKAKGDEVSLLKQELEEMRLVLEQQQLSIQEKPNQVEWDFELQKEKEKLENERKTFMESAIKLGKERAAFLKEKEEFEKKKNEKNVEQPATPQWLQSMIQKNPLKGDLMFSPIVDKKLNSFKENPFKESSLKENPFKEISFKENPFKENVDPSEETF</sequence>
<proteinExistence type="predicted"/>
<dbReference type="PANTHER" id="PTHR46507">
    <property type="entry name" value="AFADIN- AND ALPHA-ACTININ-BINDING PROTEIN"/>
    <property type="match status" value="1"/>
</dbReference>
<dbReference type="InterPro" id="IPR052300">
    <property type="entry name" value="Adhesion_Centrosome_assoc"/>
</dbReference>
<gene>
    <name evidence="2" type="ORF">O9G_004108</name>
</gene>
<evidence type="ECO:0000256" key="1">
    <source>
        <dbReference type="SAM" id="Coils"/>
    </source>
</evidence>
<evidence type="ECO:0000313" key="2">
    <source>
        <dbReference type="EMBL" id="EPZ34741.1"/>
    </source>
</evidence>
<dbReference type="HOGENOM" id="CLU_598715_0_0_1"/>
<reference evidence="2 3" key="1">
    <citation type="journal article" date="2013" name="Curr. Biol.">
        <title>Shared signatures of parasitism and phylogenomics unite Cryptomycota and microsporidia.</title>
        <authorList>
            <person name="James T.Y."/>
            <person name="Pelin A."/>
            <person name="Bonen L."/>
            <person name="Ahrendt S."/>
            <person name="Sain D."/>
            <person name="Corradi N."/>
            <person name="Stajich J.E."/>
        </authorList>
    </citation>
    <scope>NUCLEOTIDE SEQUENCE [LARGE SCALE GENOMIC DNA]</scope>
    <source>
        <strain evidence="2 3">CSF55</strain>
    </source>
</reference>
<evidence type="ECO:0000313" key="3">
    <source>
        <dbReference type="Proteomes" id="UP000030755"/>
    </source>
</evidence>
<dbReference type="GO" id="GO:0035735">
    <property type="term" value="P:intraciliary transport involved in cilium assembly"/>
    <property type="evidence" value="ECO:0007669"/>
    <property type="project" value="TreeGrafter"/>
</dbReference>